<feature type="coiled-coil region" evidence="1">
    <location>
        <begin position="342"/>
        <end position="384"/>
    </location>
</feature>
<gene>
    <name evidence="2" type="ORF">DFH07DRAFT_773520</name>
</gene>
<accession>A0AAD7ND92</accession>
<dbReference type="EMBL" id="JARJLG010000065">
    <property type="protein sequence ID" value="KAJ7754954.1"/>
    <property type="molecule type" value="Genomic_DNA"/>
</dbReference>
<organism evidence="2 3">
    <name type="scientific">Mycena maculata</name>
    <dbReference type="NCBI Taxonomy" id="230809"/>
    <lineage>
        <taxon>Eukaryota</taxon>
        <taxon>Fungi</taxon>
        <taxon>Dikarya</taxon>
        <taxon>Basidiomycota</taxon>
        <taxon>Agaricomycotina</taxon>
        <taxon>Agaricomycetes</taxon>
        <taxon>Agaricomycetidae</taxon>
        <taxon>Agaricales</taxon>
        <taxon>Marasmiineae</taxon>
        <taxon>Mycenaceae</taxon>
        <taxon>Mycena</taxon>
    </lineage>
</organism>
<reference evidence="2" key="1">
    <citation type="submission" date="2023-03" db="EMBL/GenBank/DDBJ databases">
        <title>Massive genome expansion in bonnet fungi (Mycena s.s.) driven by repeated elements and novel gene families across ecological guilds.</title>
        <authorList>
            <consortium name="Lawrence Berkeley National Laboratory"/>
            <person name="Harder C.B."/>
            <person name="Miyauchi S."/>
            <person name="Viragh M."/>
            <person name="Kuo A."/>
            <person name="Thoen E."/>
            <person name="Andreopoulos B."/>
            <person name="Lu D."/>
            <person name="Skrede I."/>
            <person name="Drula E."/>
            <person name="Henrissat B."/>
            <person name="Morin E."/>
            <person name="Kohler A."/>
            <person name="Barry K."/>
            <person name="LaButti K."/>
            <person name="Morin E."/>
            <person name="Salamov A."/>
            <person name="Lipzen A."/>
            <person name="Mereny Z."/>
            <person name="Hegedus B."/>
            <person name="Baldrian P."/>
            <person name="Stursova M."/>
            <person name="Weitz H."/>
            <person name="Taylor A."/>
            <person name="Grigoriev I.V."/>
            <person name="Nagy L.G."/>
            <person name="Martin F."/>
            <person name="Kauserud H."/>
        </authorList>
    </citation>
    <scope>NUCLEOTIDE SEQUENCE</scope>
    <source>
        <strain evidence="2">CBHHK188m</strain>
    </source>
</reference>
<keyword evidence="3" id="KW-1185">Reference proteome</keyword>
<name>A0AAD7ND92_9AGAR</name>
<proteinExistence type="predicted"/>
<evidence type="ECO:0000313" key="2">
    <source>
        <dbReference type="EMBL" id="KAJ7754954.1"/>
    </source>
</evidence>
<sequence length="852" mass="95286">MKEFRKLVESMSQAAEAKQEWMGTIDSELEKARPSQYTVAIVGRTGFVRLCLSPYLVILLPTADPLAVLREPALRSSRKFLTKSSCSQDIEGTEAVIEFIDREQWKDTLIRLIGDAYAIIFFDRAFALIYFAELTTVLISKNSTRAREKLLGCSLRGLNVKSWNVEELLVDLTVNEYLDRKAITVTSSNVSNFQKQIEQFVASALSTARVFWPLVKRVSIMGKFEVLSTGITLVDLPGHGDVDNARDSMANEYLRTADSVFLVAGITRAKDDSVSELPINSVYTDSFPFLLQDIQSRLNKQLRHLIMDGRMHEQSIALVLTATDGVIGSNECTLPGPEQKVVDNLTEEALALGQEIRDLKIKKERKEKSKSKKKEETLKQYEQKASKRFHIMVLVLTIEKIQEKKSKMEIKNGERNLLLAQGRNRIVAAALQCKYESLFRDQAGPDEKIPPVPIFCLGSRDYLCLAGLDSNQPTTFSDKEDSQTGIPRLRQFIQNDGERRNLANAAAIVAKFCRVLSQASQLNANSTGDTIMNLRIDEILDKLDSRCTEMCQQLIPKLRAGYEEIEHTLGTAVHEAERASPGIFAIRAKNMKWNQYKAMMRMDGLYSIPGGQPENRSLNSDLTSSILPAVMQAWTVGVNVENPKHLKQFYQVVLLLLRRTIGSYLTQKIRDEFADAVKLICQTNTSHKAANLLRSLGLDAFVTDLKVQNDSAAAGAARIGSRTWDSEVKERLLPQYAKASAEKGPGMFKRMKGNKLFIEANAGMVFGDIGPKVHCSFMESVKAIEELIATKLARLTKQLRISCLGSDSKSSTLKALSAQGEAVKKFGVDYEDKTIAVLDMLKKRLQEIERIS</sequence>
<dbReference type="PANTHER" id="PTHR36681:SF3">
    <property type="entry name" value="NUCLEAR GTPASE, GERMINAL CENTER-ASSOCIATED, TANDEM DUPLICATE 3"/>
    <property type="match status" value="1"/>
</dbReference>
<protein>
    <submittedName>
        <fullName evidence="2">Uncharacterized protein</fullName>
    </submittedName>
</protein>
<comment type="caution">
    <text evidence="2">The sequence shown here is derived from an EMBL/GenBank/DDBJ whole genome shotgun (WGS) entry which is preliminary data.</text>
</comment>
<evidence type="ECO:0000256" key="1">
    <source>
        <dbReference type="SAM" id="Coils"/>
    </source>
</evidence>
<keyword evidence="1" id="KW-0175">Coiled coil</keyword>
<dbReference type="PANTHER" id="PTHR36681">
    <property type="entry name" value="NUCLEAR GTPASE, GERMINAL CENTER-ASSOCIATED, TANDEM DUPLICATE 3"/>
    <property type="match status" value="1"/>
</dbReference>
<dbReference type="Proteomes" id="UP001215280">
    <property type="component" value="Unassembled WGS sequence"/>
</dbReference>
<evidence type="ECO:0000313" key="3">
    <source>
        <dbReference type="Proteomes" id="UP001215280"/>
    </source>
</evidence>
<dbReference type="AlphaFoldDB" id="A0AAD7ND92"/>